<feature type="region of interest" description="Disordered" evidence="1">
    <location>
        <begin position="317"/>
        <end position="351"/>
    </location>
</feature>
<evidence type="ECO:0000259" key="2">
    <source>
        <dbReference type="Pfam" id="PF00646"/>
    </source>
</evidence>
<dbReference type="Proteomes" id="UP000230233">
    <property type="component" value="Chromosome IV"/>
</dbReference>
<organism evidence="3 4">
    <name type="scientific">Caenorhabditis nigoni</name>
    <dbReference type="NCBI Taxonomy" id="1611254"/>
    <lineage>
        <taxon>Eukaryota</taxon>
        <taxon>Metazoa</taxon>
        <taxon>Ecdysozoa</taxon>
        <taxon>Nematoda</taxon>
        <taxon>Chromadorea</taxon>
        <taxon>Rhabditida</taxon>
        <taxon>Rhabditina</taxon>
        <taxon>Rhabditomorpha</taxon>
        <taxon>Rhabditoidea</taxon>
        <taxon>Rhabditidae</taxon>
        <taxon>Peloderinae</taxon>
        <taxon>Caenorhabditis</taxon>
    </lineage>
</organism>
<feature type="domain" description="F-box" evidence="2">
    <location>
        <begin position="25"/>
        <end position="65"/>
    </location>
</feature>
<proteinExistence type="predicted"/>
<dbReference type="OrthoDB" id="5911167at2759"/>
<dbReference type="PANTHER" id="PTHR31006">
    <property type="entry name" value="F-BOX DOMAIN-CONTAINING PROTEIN-RELATED-RELATED"/>
    <property type="match status" value="1"/>
</dbReference>
<dbReference type="Pfam" id="PF00646">
    <property type="entry name" value="F-box"/>
    <property type="match status" value="1"/>
</dbReference>
<name>A0A2G5TZF9_9PELO</name>
<evidence type="ECO:0000256" key="1">
    <source>
        <dbReference type="SAM" id="MobiDB-lite"/>
    </source>
</evidence>
<keyword evidence="4" id="KW-1185">Reference proteome</keyword>
<protein>
    <recommendedName>
        <fullName evidence="2">F-box domain-containing protein</fullName>
    </recommendedName>
</protein>
<dbReference type="EMBL" id="PDUG01000004">
    <property type="protein sequence ID" value="PIC32664.1"/>
    <property type="molecule type" value="Genomic_DNA"/>
</dbReference>
<dbReference type="AlphaFoldDB" id="A0A2G5TZF9"/>
<accession>A0A2G5TZF9</accession>
<evidence type="ECO:0000313" key="3">
    <source>
        <dbReference type="EMBL" id="PIC32664.1"/>
    </source>
</evidence>
<dbReference type="PANTHER" id="PTHR31006:SF3">
    <property type="entry name" value="F-BOX DOMAIN-CONTAINING PROTEIN-RELATED"/>
    <property type="match status" value="1"/>
</dbReference>
<gene>
    <name evidence="3" type="primary">Cnig_chr_IV.g12905</name>
    <name evidence="3" type="ORF">B9Z55_012905</name>
</gene>
<dbReference type="InterPro" id="IPR001810">
    <property type="entry name" value="F-box_dom"/>
</dbReference>
<sequence>MASTLENLSIMTENLSMDPVYETNWSDIPEEIKLECIEKMELNERLSLRCTAKAERSLVDSQKMKIASGGFQITHIGLNFFPRPQIFKILGNPTEAVELTNYVLRIGVFGGIFVHYRDDDVMHFTEEISTKYIHIVSCKNKTVVDVLQKLKKGVEDIRIKAKRGHEYALDDILANDHVRNVPYWHIEDCYQADSLQKVAQMWINENSKIGTTFQVSKTYQGPPSSEFQRIFLEHFNDHIVSNTGKRIRIRTNNPDRHILLERGLDYNDDGNDEMEESYEQFYRLIVISAEMDESEYDDKCNKWISIIDVENYYGNDDEPNANINENHENIENDDQVENGERNQDVEDDDDW</sequence>
<reference evidence="4" key="1">
    <citation type="submission" date="2017-10" db="EMBL/GenBank/DDBJ databases">
        <title>Rapid genome shrinkage in a self-fertile nematode reveals novel sperm competition proteins.</title>
        <authorList>
            <person name="Yin D."/>
            <person name="Schwarz E.M."/>
            <person name="Thomas C.G."/>
            <person name="Felde R.L."/>
            <person name="Korf I.F."/>
            <person name="Cutter A.D."/>
            <person name="Schartner C.M."/>
            <person name="Ralston E.J."/>
            <person name="Meyer B.J."/>
            <person name="Haag E.S."/>
        </authorList>
    </citation>
    <scope>NUCLEOTIDE SEQUENCE [LARGE SCALE GENOMIC DNA]</scope>
    <source>
        <strain evidence="4">JU1422</strain>
    </source>
</reference>
<evidence type="ECO:0000313" key="4">
    <source>
        <dbReference type="Proteomes" id="UP000230233"/>
    </source>
</evidence>
<comment type="caution">
    <text evidence="3">The sequence shown here is derived from an EMBL/GenBank/DDBJ whole genome shotgun (WGS) entry which is preliminary data.</text>
</comment>
<dbReference type="InterPro" id="IPR042317">
    <property type="entry name" value="She-1-like"/>
</dbReference>